<organism evidence="1 2">
    <name type="scientific">Oryza meyeriana var. granulata</name>
    <dbReference type="NCBI Taxonomy" id="110450"/>
    <lineage>
        <taxon>Eukaryota</taxon>
        <taxon>Viridiplantae</taxon>
        <taxon>Streptophyta</taxon>
        <taxon>Embryophyta</taxon>
        <taxon>Tracheophyta</taxon>
        <taxon>Spermatophyta</taxon>
        <taxon>Magnoliopsida</taxon>
        <taxon>Liliopsida</taxon>
        <taxon>Poales</taxon>
        <taxon>Poaceae</taxon>
        <taxon>BOP clade</taxon>
        <taxon>Oryzoideae</taxon>
        <taxon>Oryzeae</taxon>
        <taxon>Oryzinae</taxon>
        <taxon>Oryza</taxon>
        <taxon>Oryza meyeriana</taxon>
    </lineage>
</organism>
<name>A0A6G1F106_9ORYZ</name>
<keyword evidence="2" id="KW-1185">Reference proteome</keyword>
<evidence type="ECO:0000313" key="1">
    <source>
        <dbReference type="EMBL" id="KAF0930502.1"/>
    </source>
</evidence>
<comment type="caution">
    <text evidence="1">The sequence shown here is derived from an EMBL/GenBank/DDBJ whole genome shotgun (WGS) entry which is preliminary data.</text>
</comment>
<proteinExistence type="predicted"/>
<evidence type="ECO:0000313" key="2">
    <source>
        <dbReference type="Proteomes" id="UP000479710"/>
    </source>
</evidence>
<sequence>MLSRLSFALEHRGNTFLAVTPKPAAAKTSLPAVSLTILRPHLHGETPFSLTYPLVPLAMTAAAPLAITSDHMAWVPPPLASGSAS</sequence>
<accession>A0A6G1F106</accession>
<dbReference type="AlphaFoldDB" id="A0A6G1F106"/>
<dbReference type="EMBL" id="SPHZ02000002">
    <property type="protein sequence ID" value="KAF0930502.1"/>
    <property type="molecule type" value="Genomic_DNA"/>
</dbReference>
<gene>
    <name evidence="1" type="ORF">E2562_033248</name>
</gene>
<protein>
    <submittedName>
        <fullName evidence="1">Uncharacterized protein</fullName>
    </submittedName>
</protein>
<dbReference type="Proteomes" id="UP000479710">
    <property type="component" value="Unassembled WGS sequence"/>
</dbReference>
<reference evidence="1 2" key="1">
    <citation type="submission" date="2019-11" db="EMBL/GenBank/DDBJ databases">
        <title>Whole genome sequence of Oryza granulata.</title>
        <authorList>
            <person name="Li W."/>
        </authorList>
    </citation>
    <scope>NUCLEOTIDE SEQUENCE [LARGE SCALE GENOMIC DNA]</scope>
    <source>
        <strain evidence="2">cv. Menghai</strain>
        <tissue evidence="1">Leaf</tissue>
    </source>
</reference>